<feature type="domain" description="YrdC-like" evidence="11">
    <location>
        <begin position="192"/>
        <end position="379"/>
    </location>
</feature>
<feature type="active site" evidence="9">
    <location>
        <position position="8"/>
    </location>
</feature>
<reference evidence="12" key="1">
    <citation type="submission" date="2020-02" db="EMBL/GenBank/DDBJ databases">
        <authorList>
            <person name="Meier V. D."/>
        </authorList>
    </citation>
    <scope>NUCLEOTIDE SEQUENCE</scope>
    <source>
        <strain evidence="12">AVDCRST_MAG69</strain>
    </source>
</reference>
<dbReference type="PANTHER" id="PTHR42959">
    <property type="entry name" value="CARBAMOYLTRANSFERASE"/>
    <property type="match status" value="1"/>
</dbReference>
<gene>
    <name evidence="12" type="ORF">AVDCRST_MAG69-985</name>
</gene>
<feature type="domain" description="Acylphosphatase-like" evidence="10">
    <location>
        <begin position="1"/>
        <end position="79"/>
    </location>
</feature>
<evidence type="ECO:0000313" key="12">
    <source>
        <dbReference type="EMBL" id="CAA9484593.1"/>
    </source>
</evidence>
<dbReference type="Pfam" id="PF01300">
    <property type="entry name" value="Sua5_yciO_yrdC"/>
    <property type="match status" value="1"/>
</dbReference>
<dbReference type="AlphaFoldDB" id="A0A6J4RXM7"/>
<evidence type="ECO:0000256" key="5">
    <source>
        <dbReference type="ARBA" id="ARBA00022771"/>
    </source>
</evidence>
<sequence length="759" mass="79597">MVQGVGFRPHVHRLAREHGLGGWVLNDADGVLLELQGPPAAVERLLDGLARRAPPLAQVTCVDVREIEPAAGSSFEILPSVAGSEPLALVAPDAATCDDCLAELFDPRDRRFRYPLINCTNCGPRFSIIRGIPYDRPLTTMSGFAMCARCQAEYDDPGNRRFHAQANACWDCGPIPRLRSTAVAALDATRAEDAVAEAAEALLRGDIVAVKGIGGYHLACRADCEEVVGTLRARKQREAKPLAVMAPGLDAARALAELSPEAVALLCGSERPIVVAPRRASAAIAAGVAPGTRELGIMLPYSPLHHLLLAATATPLVMTSGNRSDEPIAHEDADAAARLADIADLVLSHDRPIHVPGDDSVLRVMGAGRRPVLIRRSRGRVPEALRLPVAAPAPILACGGDVKSAFCVAKGDRAWVGPHVGDLSGLETLRAYTEGIAHFERLFAVTPEVVAHDLHPDYRSTAYAARRDGVATLGVQHHHAHLAACLAEHGATGPAVAAVYDGSGYGLDGTIWGGELLVGGLRGFRRAGHLRTVHMPGGERAVRQPWRMACSWLVESVHSQPDLPPSLARSVDPDHWRAAAHLSRTGLASPTTSSAGRLFDAVAALCGVRAEAGYEGQAAVELEAICDDDEQAAYPLPIHTGAGGALVLDPRPMVREVAADIAAGTDPGIVAARFHAALAQATATALETLARRCGIDTVVLAGGVFANRRLVEGVTAPLEAGDLEVLMPRRLPPNDGGIAFGQAAIAAARGCGQADSASP</sequence>
<evidence type="ECO:0000256" key="7">
    <source>
        <dbReference type="ARBA" id="ARBA00048220"/>
    </source>
</evidence>
<dbReference type="Pfam" id="PF17788">
    <property type="entry name" value="HypF_C"/>
    <property type="match status" value="1"/>
</dbReference>
<dbReference type="Gene3D" id="3.30.420.40">
    <property type="match status" value="1"/>
</dbReference>
<name>A0A6J4RXM7_9ACTN</name>
<dbReference type="GO" id="GO:0016874">
    <property type="term" value="F:ligase activity"/>
    <property type="evidence" value="ECO:0007669"/>
    <property type="project" value="UniProtKB-UniRule"/>
</dbReference>
<dbReference type="InterPro" id="IPR006070">
    <property type="entry name" value="Sua5-like_dom"/>
</dbReference>
<dbReference type="GO" id="GO:0003725">
    <property type="term" value="F:double-stranded RNA binding"/>
    <property type="evidence" value="ECO:0007669"/>
    <property type="project" value="InterPro"/>
</dbReference>
<dbReference type="PANTHER" id="PTHR42959:SF1">
    <property type="entry name" value="CARBAMOYLTRANSFERASE HYPF"/>
    <property type="match status" value="1"/>
</dbReference>
<keyword evidence="4" id="KW-0479">Metal-binding</keyword>
<dbReference type="SUPFAM" id="SSF55821">
    <property type="entry name" value="YrdC/RibB"/>
    <property type="match status" value="1"/>
</dbReference>
<evidence type="ECO:0000256" key="6">
    <source>
        <dbReference type="ARBA" id="ARBA00022833"/>
    </source>
</evidence>
<dbReference type="InterPro" id="IPR001792">
    <property type="entry name" value="Acylphosphatase-like_dom"/>
</dbReference>
<dbReference type="EMBL" id="CADCVP010000114">
    <property type="protein sequence ID" value="CAA9484593.1"/>
    <property type="molecule type" value="Genomic_DNA"/>
</dbReference>
<dbReference type="InterPro" id="IPR036046">
    <property type="entry name" value="Acylphosphatase-like_dom_sf"/>
</dbReference>
<evidence type="ECO:0000259" key="11">
    <source>
        <dbReference type="PROSITE" id="PS51163"/>
    </source>
</evidence>
<comment type="catalytic activity">
    <reaction evidence="9">
        <text>an acyl phosphate + H2O = a carboxylate + phosphate + H(+)</text>
        <dbReference type="Rhea" id="RHEA:14965"/>
        <dbReference type="ChEBI" id="CHEBI:15377"/>
        <dbReference type="ChEBI" id="CHEBI:15378"/>
        <dbReference type="ChEBI" id="CHEBI:29067"/>
        <dbReference type="ChEBI" id="CHEBI:43474"/>
        <dbReference type="ChEBI" id="CHEBI:59918"/>
        <dbReference type="EC" id="3.6.1.7"/>
    </reaction>
</comment>
<dbReference type="EC" id="6.2.-.-" evidence="8"/>
<comment type="catalytic activity">
    <reaction evidence="7">
        <text>C-terminal L-cysteinyl-[HypE protein] + carbamoyl phosphate + ATP + H2O = C-terminal S-carboxamide-L-cysteinyl-[HypE protein] + AMP + phosphate + diphosphate + H(+)</text>
        <dbReference type="Rhea" id="RHEA:55636"/>
        <dbReference type="Rhea" id="RHEA-COMP:14247"/>
        <dbReference type="Rhea" id="RHEA-COMP:14392"/>
        <dbReference type="ChEBI" id="CHEBI:15377"/>
        <dbReference type="ChEBI" id="CHEBI:15378"/>
        <dbReference type="ChEBI" id="CHEBI:30616"/>
        <dbReference type="ChEBI" id="CHEBI:33019"/>
        <dbReference type="ChEBI" id="CHEBI:43474"/>
        <dbReference type="ChEBI" id="CHEBI:58228"/>
        <dbReference type="ChEBI" id="CHEBI:76913"/>
        <dbReference type="ChEBI" id="CHEBI:139126"/>
        <dbReference type="ChEBI" id="CHEBI:456215"/>
    </reaction>
</comment>
<evidence type="ECO:0000256" key="1">
    <source>
        <dbReference type="ARBA" id="ARBA00004711"/>
    </source>
</evidence>
<evidence type="ECO:0000256" key="2">
    <source>
        <dbReference type="ARBA" id="ARBA00008097"/>
    </source>
</evidence>
<dbReference type="InterPro" id="IPR017945">
    <property type="entry name" value="DHBP_synth_RibB-like_a/b_dom"/>
</dbReference>
<dbReference type="Gene3D" id="3.30.420.360">
    <property type="match status" value="1"/>
</dbReference>
<keyword evidence="3" id="KW-0436">Ligase</keyword>
<comment type="pathway">
    <text evidence="1">Protein modification; [NiFe] hydrogenase maturation.</text>
</comment>
<dbReference type="InterPro" id="IPR004421">
    <property type="entry name" value="Carbamoyltransferase_HypF"/>
</dbReference>
<proteinExistence type="inferred from homology"/>
<dbReference type="GO" id="GO:0051604">
    <property type="term" value="P:protein maturation"/>
    <property type="evidence" value="ECO:0007669"/>
    <property type="project" value="TreeGrafter"/>
</dbReference>
<comment type="similarity">
    <text evidence="2 8">Belongs to the carbamoyltransferase HypF family.</text>
</comment>
<dbReference type="PROSITE" id="PS51163">
    <property type="entry name" value="YRDC"/>
    <property type="match status" value="1"/>
</dbReference>
<dbReference type="InterPro" id="IPR055128">
    <property type="entry name" value="HypF_C_2"/>
</dbReference>
<protein>
    <recommendedName>
        <fullName evidence="8">Carbamoyltransferase</fullName>
        <ecNumber evidence="8">6.2.-.-</ecNumber>
    </recommendedName>
</protein>
<dbReference type="Pfam" id="PF00708">
    <property type="entry name" value="Acylphosphatase"/>
    <property type="match status" value="1"/>
</dbReference>
<keyword evidence="5" id="KW-0863">Zinc-finger</keyword>
<dbReference type="SUPFAM" id="SSF54975">
    <property type="entry name" value="Acylphosphatase/BLUF domain-like"/>
    <property type="match status" value="1"/>
</dbReference>
<accession>A0A6J4RXM7</accession>
<dbReference type="InterPro" id="IPR043129">
    <property type="entry name" value="ATPase_NBD"/>
</dbReference>
<evidence type="ECO:0000256" key="8">
    <source>
        <dbReference type="PIRNR" id="PIRNR006256"/>
    </source>
</evidence>
<dbReference type="NCBIfam" id="TIGR00143">
    <property type="entry name" value="hypF"/>
    <property type="match status" value="1"/>
</dbReference>
<dbReference type="GO" id="GO:0008270">
    <property type="term" value="F:zinc ion binding"/>
    <property type="evidence" value="ECO:0007669"/>
    <property type="project" value="UniProtKB-KW"/>
</dbReference>
<dbReference type="Gene3D" id="3.30.110.120">
    <property type="match status" value="1"/>
</dbReference>
<evidence type="ECO:0000256" key="4">
    <source>
        <dbReference type="ARBA" id="ARBA00022723"/>
    </source>
</evidence>
<dbReference type="InterPro" id="IPR011125">
    <property type="entry name" value="Znf_HypF"/>
</dbReference>
<evidence type="ECO:0000256" key="9">
    <source>
        <dbReference type="PROSITE-ProRule" id="PRU00520"/>
    </source>
</evidence>
<dbReference type="PIRSF" id="PIRSF006256">
    <property type="entry name" value="CMPcnvr_hdrg_mat"/>
    <property type="match status" value="1"/>
</dbReference>
<dbReference type="UniPathway" id="UPA00335"/>
<evidence type="ECO:0000259" key="10">
    <source>
        <dbReference type="PROSITE" id="PS51160"/>
    </source>
</evidence>
<keyword evidence="9" id="KW-0378">Hydrolase</keyword>
<dbReference type="GO" id="GO:0003998">
    <property type="term" value="F:acylphosphatase activity"/>
    <property type="evidence" value="ECO:0007669"/>
    <property type="project" value="UniProtKB-EC"/>
</dbReference>
<dbReference type="Pfam" id="PF22521">
    <property type="entry name" value="HypF_C_2"/>
    <property type="match status" value="1"/>
</dbReference>
<dbReference type="InterPro" id="IPR041440">
    <property type="entry name" value="HypF_C"/>
</dbReference>
<keyword evidence="6" id="KW-0862">Zinc</keyword>
<dbReference type="GO" id="GO:0016743">
    <property type="term" value="F:carboxyl- or carbamoyltransferase activity"/>
    <property type="evidence" value="ECO:0007669"/>
    <property type="project" value="UniProtKB-UniRule"/>
</dbReference>
<dbReference type="Pfam" id="PF07503">
    <property type="entry name" value="zf-HYPF"/>
    <property type="match status" value="2"/>
</dbReference>
<evidence type="ECO:0000256" key="3">
    <source>
        <dbReference type="ARBA" id="ARBA00022598"/>
    </source>
</evidence>
<organism evidence="12">
    <name type="scientific">uncultured Solirubrobacteraceae bacterium</name>
    <dbReference type="NCBI Taxonomy" id="1162706"/>
    <lineage>
        <taxon>Bacteria</taxon>
        <taxon>Bacillati</taxon>
        <taxon>Actinomycetota</taxon>
        <taxon>Thermoleophilia</taxon>
        <taxon>Solirubrobacterales</taxon>
        <taxon>Solirubrobacteraceae</taxon>
        <taxon>environmental samples</taxon>
    </lineage>
</organism>
<feature type="active site" evidence="9">
    <location>
        <position position="26"/>
    </location>
</feature>
<dbReference type="SUPFAM" id="SSF53067">
    <property type="entry name" value="Actin-like ATPase domain"/>
    <property type="match status" value="1"/>
</dbReference>
<dbReference type="PROSITE" id="PS51160">
    <property type="entry name" value="ACYLPHOSPHATASE_3"/>
    <property type="match status" value="1"/>
</dbReference>
<dbReference type="Gene3D" id="3.90.870.50">
    <property type="match status" value="1"/>
</dbReference>
<dbReference type="InterPro" id="IPR051060">
    <property type="entry name" value="Carbamoyltrans_HypF-like"/>
</dbReference>